<dbReference type="NCBIfam" id="NF004064">
    <property type="entry name" value="PRK05578.1"/>
    <property type="match status" value="1"/>
</dbReference>
<dbReference type="PROSITE" id="PS51747">
    <property type="entry name" value="CYT_DCMP_DEAMINASES_2"/>
    <property type="match status" value="1"/>
</dbReference>
<dbReference type="GO" id="GO:0005829">
    <property type="term" value="C:cytosol"/>
    <property type="evidence" value="ECO:0007669"/>
    <property type="project" value="TreeGrafter"/>
</dbReference>
<accession>J9F8D6</accession>
<dbReference type="EMBL" id="AMCI01008661">
    <property type="protein sequence ID" value="EJW90718.1"/>
    <property type="molecule type" value="Genomic_DNA"/>
</dbReference>
<gene>
    <name evidence="6" type="ORF">EVA_21177</name>
</gene>
<evidence type="ECO:0000259" key="5">
    <source>
        <dbReference type="PROSITE" id="PS51747"/>
    </source>
</evidence>
<dbReference type="InterPro" id="IPR050202">
    <property type="entry name" value="Cyt/Deoxycyt_deaminase"/>
</dbReference>
<dbReference type="GO" id="GO:0004126">
    <property type="term" value="F:cytidine deaminase activity"/>
    <property type="evidence" value="ECO:0007669"/>
    <property type="project" value="TreeGrafter"/>
</dbReference>
<dbReference type="Gene3D" id="3.40.140.10">
    <property type="entry name" value="Cytidine Deaminase, domain 2"/>
    <property type="match status" value="1"/>
</dbReference>
<dbReference type="GO" id="GO:0072527">
    <property type="term" value="P:pyrimidine-containing compound metabolic process"/>
    <property type="evidence" value="ECO:0007669"/>
    <property type="project" value="UniProtKB-ARBA"/>
</dbReference>
<dbReference type="Pfam" id="PF00383">
    <property type="entry name" value="dCMP_cyt_deam_1"/>
    <property type="match status" value="1"/>
</dbReference>
<dbReference type="InterPro" id="IPR016192">
    <property type="entry name" value="APOBEC/CMP_deaminase_Zn-bd"/>
</dbReference>
<evidence type="ECO:0000313" key="6">
    <source>
        <dbReference type="EMBL" id="EJW90718.1"/>
    </source>
</evidence>
<dbReference type="CDD" id="cd01283">
    <property type="entry name" value="cytidine_deaminase"/>
    <property type="match status" value="1"/>
</dbReference>
<dbReference type="InterPro" id="IPR016193">
    <property type="entry name" value="Cytidine_deaminase-like"/>
</dbReference>
<keyword evidence="2" id="KW-0479">Metal-binding</keyword>
<evidence type="ECO:0000256" key="2">
    <source>
        <dbReference type="ARBA" id="ARBA00022723"/>
    </source>
</evidence>
<organism evidence="6">
    <name type="scientific">gut metagenome</name>
    <dbReference type="NCBI Taxonomy" id="749906"/>
    <lineage>
        <taxon>unclassified sequences</taxon>
        <taxon>metagenomes</taxon>
        <taxon>organismal metagenomes</taxon>
    </lineage>
</organism>
<dbReference type="GO" id="GO:0055086">
    <property type="term" value="P:nucleobase-containing small molecule metabolic process"/>
    <property type="evidence" value="ECO:0007669"/>
    <property type="project" value="UniProtKB-ARBA"/>
</dbReference>
<evidence type="ECO:0000256" key="4">
    <source>
        <dbReference type="ARBA" id="ARBA00022833"/>
    </source>
</evidence>
<dbReference type="AlphaFoldDB" id="J9F8D6"/>
<evidence type="ECO:0000256" key="1">
    <source>
        <dbReference type="ARBA" id="ARBA00006576"/>
    </source>
</evidence>
<dbReference type="SUPFAM" id="SSF53927">
    <property type="entry name" value="Cytidine deaminase-like"/>
    <property type="match status" value="1"/>
</dbReference>
<dbReference type="GO" id="GO:0042802">
    <property type="term" value="F:identical protein binding"/>
    <property type="evidence" value="ECO:0007669"/>
    <property type="project" value="UniProtKB-ARBA"/>
</dbReference>
<dbReference type="PANTHER" id="PTHR11644:SF2">
    <property type="entry name" value="CYTIDINE DEAMINASE"/>
    <property type="match status" value="1"/>
</dbReference>
<evidence type="ECO:0000256" key="3">
    <source>
        <dbReference type="ARBA" id="ARBA00022801"/>
    </source>
</evidence>
<dbReference type="GO" id="GO:0008270">
    <property type="term" value="F:zinc ion binding"/>
    <property type="evidence" value="ECO:0007669"/>
    <property type="project" value="InterPro"/>
</dbReference>
<proteinExistence type="inferred from homology"/>
<keyword evidence="3" id="KW-0378">Hydrolase</keyword>
<dbReference type="PROSITE" id="PS00903">
    <property type="entry name" value="CYT_DCMP_DEAMINASES_1"/>
    <property type="match status" value="1"/>
</dbReference>
<dbReference type="PANTHER" id="PTHR11644">
    <property type="entry name" value="CYTIDINE DEAMINASE"/>
    <property type="match status" value="1"/>
</dbReference>
<dbReference type="InterPro" id="IPR002125">
    <property type="entry name" value="CMP_dCMP_dom"/>
</dbReference>
<reference evidence="6" key="1">
    <citation type="journal article" date="2012" name="PLoS ONE">
        <title>Gene sets for utilization of primary and secondary nutrition supplies in the distal gut of endangered iberian lynx.</title>
        <authorList>
            <person name="Alcaide M."/>
            <person name="Messina E."/>
            <person name="Richter M."/>
            <person name="Bargiela R."/>
            <person name="Peplies J."/>
            <person name="Huws S.A."/>
            <person name="Newbold C.J."/>
            <person name="Golyshin P.N."/>
            <person name="Simon M.A."/>
            <person name="Lopez G."/>
            <person name="Yakimov M.M."/>
            <person name="Ferrer M."/>
        </authorList>
    </citation>
    <scope>NUCLEOTIDE SEQUENCE</scope>
</reference>
<keyword evidence="4" id="KW-0862">Zinc</keyword>
<comment type="caution">
    <text evidence="6">The sequence shown here is derived from an EMBL/GenBank/DDBJ whole genome shotgun (WGS) entry which is preliminary data.</text>
</comment>
<comment type="similarity">
    <text evidence="1">Belongs to the cytidine and deoxycytidylate deaminase family.</text>
</comment>
<sequence>MKNLDIQINVKIYAFEELSIADRELIEAARQATFRSYAPYSHFSVGAAARLANGVVVSGCNQENAAYPSGLCAERTTLFYANAQYPDQPVCTLAIAARNEKGEFLAQPIPPCGACRQVMLETQTRYRKPLRVLLYGTENIYELQHVGLLLPLSFDASAMK</sequence>
<feature type="domain" description="CMP/dCMP-type deaminase" evidence="5">
    <location>
        <begin position="20"/>
        <end position="157"/>
    </location>
</feature>
<protein>
    <submittedName>
        <fullName evidence="6">Cytidine deaminase</fullName>
    </submittedName>
</protein>
<name>J9F8D6_9ZZZZ</name>